<dbReference type="InterPro" id="IPR036388">
    <property type="entry name" value="WH-like_DNA-bd_sf"/>
</dbReference>
<sequence>INTLPGDGGHLIGRDTELAALTAPSAPGAVWVTTVHGPAGVGKSALVVRAARELSGHYPDGCLFVDLRGHSTQRRQAPEQALQRLLRSLGAAKGELPSDLEELTAAWRAATSALRLLLVLDDALDADQVRPLLPAGAGSRVLVAGRRRLAELDAERRVELEPLDRAQAVALLTHLIGEQRAAEESAAAERLARLCDGLPLALRIAGSRLQNRTAWSVEYLVGRMAGDERLLGELSVGDRSVEAAFRLSYDQLGPEQQRGFRALGLAPTVEFDVRTAAVMLGSPPYDSEDLLESLVDASLVQQPRPGRYRLHDLVRVHARRVARTAPDEAAGVRTRALRLHLAAARRASDWGAAGFPSGPSDADEAHSDTPFEDREAHGDAPFDGREARGDAPFDGREAHGDTPFDGCFDDWREAESWLDSFGGELPDVVGHAVAFGEYGLACWIAEAYTDYFVRQGRYHESQTALELALPHAGRSGDPRMPLALRACLGYTAIHQRHYTEARALCAEALELARRLGFPGEEARALTGLGATALSVGEGARALVHVTEAAALCRVRQDHWLGSMALLIQGLSHQFEGRGEAALTSFAEARRRAEADGRPRMLGRILSSSADIHLRHGRYAEAARLLTEAVHLVEQGGEVFLGARSLTRLGTAVHGQGDPDAAILLHQQALLQLQLLSPLTEPSYAWLEMDIRTRLGGAFMATGRIAEARRQYDGVVRARG</sequence>
<gene>
    <name evidence="3" type="ORF">G6045_27850</name>
</gene>
<dbReference type="Pfam" id="PF13401">
    <property type="entry name" value="AAA_22"/>
    <property type="match status" value="1"/>
</dbReference>
<dbReference type="Proteomes" id="UP000481109">
    <property type="component" value="Unassembled WGS sequence"/>
</dbReference>
<dbReference type="Gene3D" id="3.40.50.300">
    <property type="entry name" value="P-loop containing nucleotide triphosphate hydrolases"/>
    <property type="match status" value="1"/>
</dbReference>
<dbReference type="PANTHER" id="PTHR47691:SF3">
    <property type="entry name" value="HTH-TYPE TRANSCRIPTIONAL REGULATOR RV0890C-RELATED"/>
    <property type="match status" value="1"/>
</dbReference>
<accession>A0A6G4XPD4</accession>
<dbReference type="SMART" id="SM00028">
    <property type="entry name" value="TPR"/>
    <property type="match status" value="5"/>
</dbReference>
<dbReference type="SUPFAM" id="SSF48452">
    <property type="entry name" value="TPR-like"/>
    <property type="match status" value="1"/>
</dbReference>
<dbReference type="EMBL" id="JAAKZW010000150">
    <property type="protein sequence ID" value="NGO79436.1"/>
    <property type="molecule type" value="Genomic_DNA"/>
</dbReference>
<evidence type="ECO:0000259" key="2">
    <source>
        <dbReference type="Pfam" id="PF13401"/>
    </source>
</evidence>
<dbReference type="GO" id="GO:0043531">
    <property type="term" value="F:ADP binding"/>
    <property type="evidence" value="ECO:0007669"/>
    <property type="project" value="InterPro"/>
</dbReference>
<dbReference type="InterPro" id="IPR027417">
    <property type="entry name" value="P-loop_NTPase"/>
</dbReference>
<dbReference type="Gene3D" id="1.25.40.10">
    <property type="entry name" value="Tetratricopeptide repeat domain"/>
    <property type="match status" value="1"/>
</dbReference>
<organism evidence="3 4">
    <name type="scientific">Streptomyces mesophilus</name>
    <dbReference type="NCBI Taxonomy" id="1775132"/>
    <lineage>
        <taxon>Bacteria</taxon>
        <taxon>Bacillati</taxon>
        <taxon>Actinomycetota</taxon>
        <taxon>Actinomycetes</taxon>
        <taxon>Kitasatosporales</taxon>
        <taxon>Streptomycetaceae</taxon>
        <taxon>Streptomyces</taxon>
    </lineage>
</organism>
<protein>
    <submittedName>
        <fullName evidence="3">SARP family transcriptional regulator</fullName>
    </submittedName>
</protein>
<dbReference type="PANTHER" id="PTHR47691">
    <property type="entry name" value="REGULATOR-RELATED"/>
    <property type="match status" value="1"/>
</dbReference>
<feature type="region of interest" description="Disordered" evidence="1">
    <location>
        <begin position="352"/>
        <end position="404"/>
    </location>
</feature>
<feature type="compositionally biased region" description="Basic and acidic residues" evidence="1">
    <location>
        <begin position="363"/>
        <end position="402"/>
    </location>
</feature>
<feature type="domain" description="ORC1/DEAH AAA+ ATPase" evidence="2">
    <location>
        <begin position="33"/>
        <end position="123"/>
    </location>
</feature>
<proteinExistence type="predicted"/>
<feature type="non-terminal residue" evidence="3">
    <location>
        <position position="1"/>
    </location>
</feature>
<comment type="caution">
    <text evidence="3">The sequence shown here is derived from an EMBL/GenBank/DDBJ whole genome shotgun (WGS) entry which is preliminary data.</text>
</comment>
<dbReference type="RefSeq" id="WP_165334877.1">
    <property type="nucleotide sequence ID" value="NZ_JAAKZW010000150.1"/>
</dbReference>
<evidence type="ECO:0000313" key="3">
    <source>
        <dbReference type="EMBL" id="NGO79436.1"/>
    </source>
</evidence>
<dbReference type="Gene3D" id="1.10.10.10">
    <property type="entry name" value="Winged helix-like DNA-binding domain superfamily/Winged helix DNA-binding domain"/>
    <property type="match status" value="1"/>
</dbReference>
<dbReference type="InterPro" id="IPR049945">
    <property type="entry name" value="AAA_22"/>
</dbReference>
<dbReference type="SUPFAM" id="SSF52540">
    <property type="entry name" value="P-loop containing nucleoside triphosphate hydrolases"/>
    <property type="match status" value="1"/>
</dbReference>
<dbReference type="PRINTS" id="PR00364">
    <property type="entry name" value="DISEASERSIST"/>
</dbReference>
<keyword evidence="4" id="KW-1185">Reference proteome</keyword>
<evidence type="ECO:0000313" key="4">
    <source>
        <dbReference type="Proteomes" id="UP000481109"/>
    </source>
</evidence>
<dbReference type="AlphaFoldDB" id="A0A6G4XPD4"/>
<evidence type="ECO:0000256" key="1">
    <source>
        <dbReference type="SAM" id="MobiDB-lite"/>
    </source>
</evidence>
<dbReference type="InterPro" id="IPR019734">
    <property type="entry name" value="TPR_rpt"/>
</dbReference>
<name>A0A6G4XPD4_9ACTN</name>
<reference evidence="3 4" key="1">
    <citation type="submission" date="2020-02" db="EMBL/GenBank/DDBJ databases">
        <title>Whole-genome analyses of novel actinobacteria.</title>
        <authorList>
            <person name="Sahin N."/>
            <person name="Tokatli A."/>
        </authorList>
    </citation>
    <scope>NUCLEOTIDE SEQUENCE [LARGE SCALE GENOMIC DNA]</scope>
    <source>
        <strain evidence="3 4">YC504</strain>
    </source>
</reference>
<dbReference type="InterPro" id="IPR011990">
    <property type="entry name" value="TPR-like_helical_dom_sf"/>
</dbReference>